<name>A0A443SDT5_9ACAR</name>
<evidence type="ECO:0000313" key="12">
    <source>
        <dbReference type="Proteomes" id="UP000288716"/>
    </source>
</evidence>
<evidence type="ECO:0000256" key="5">
    <source>
        <dbReference type="ARBA" id="ARBA00022832"/>
    </source>
</evidence>
<dbReference type="GO" id="GO:0034625">
    <property type="term" value="P:fatty acid elongation, monounsaturated fatty acid"/>
    <property type="evidence" value="ECO:0007669"/>
    <property type="project" value="TreeGrafter"/>
</dbReference>
<keyword evidence="8 10" id="KW-0472">Membrane</keyword>
<dbReference type="GO" id="GO:0019367">
    <property type="term" value="P:fatty acid elongation, saturated fatty acid"/>
    <property type="evidence" value="ECO:0007669"/>
    <property type="project" value="TreeGrafter"/>
</dbReference>
<accession>A0A443SDT5</accession>
<evidence type="ECO:0000313" key="11">
    <source>
        <dbReference type="EMBL" id="RWS25670.1"/>
    </source>
</evidence>
<proteinExistence type="inferred from homology"/>
<dbReference type="GO" id="GO:0005789">
    <property type="term" value="C:endoplasmic reticulum membrane"/>
    <property type="evidence" value="ECO:0007669"/>
    <property type="project" value="TreeGrafter"/>
</dbReference>
<organism evidence="11 12">
    <name type="scientific">Leptotrombidium deliense</name>
    <dbReference type="NCBI Taxonomy" id="299467"/>
    <lineage>
        <taxon>Eukaryota</taxon>
        <taxon>Metazoa</taxon>
        <taxon>Ecdysozoa</taxon>
        <taxon>Arthropoda</taxon>
        <taxon>Chelicerata</taxon>
        <taxon>Arachnida</taxon>
        <taxon>Acari</taxon>
        <taxon>Acariformes</taxon>
        <taxon>Trombidiformes</taxon>
        <taxon>Prostigmata</taxon>
        <taxon>Anystina</taxon>
        <taxon>Parasitengona</taxon>
        <taxon>Trombiculoidea</taxon>
        <taxon>Trombiculidae</taxon>
        <taxon>Leptotrombidium</taxon>
    </lineage>
</organism>
<dbReference type="InterPro" id="IPR002076">
    <property type="entry name" value="ELO_fam"/>
</dbReference>
<dbReference type="OrthoDB" id="6417812at2759"/>
<reference evidence="11 12" key="1">
    <citation type="journal article" date="2018" name="Gigascience">
        <title>Genomes of trombidid mites reveal novel predicted allergens and laterally-transferred genes associated with secondary metabolism.</title>
        <authorList>
            <person name="Dong X."/>
            <person name="Chaisiri K."/>
            <person name="Xia D."/>
            <person name="Armstrong S.D."/>
            <person name="Fang Y."/>
            <person name="Donnelly M.J."/>
            <person name="Kadowaki T."/>
            <person name="McGarry J.W."/>
            <person name="Darby A.C."/>
            <person name="Makepeace B.L."/>
        </authorList>
    </citation>
    <scope>NUCLEOTIDE SEQUENCE [LARGE SCALE GENOMIC DNA]</scope>
    <source>
        <strain evidence="11">UoL-UT</strain>
    </source>
</reference>
<dbReference type="STRING" id="299467.A0A443SDT5"/>
<keyword evidence="3 10" id="KW-0808">Transferase</keyword>
<dbReference type="GO" id="GO:0042761">
    <property type="term" value="P:very long-chain fatty acid biosynthetic process"/>
    <property type="evidence" value="ECO:0007669"/>
    <property type="project" value="TreeGrafter"/>
</dbReference>
<evidence type="ECO:0000256" key="10">
    <source>
        <dbReference type="RuleBase" id="RU361115"/>
    </source>
</evidence>
<dbReference type="GO" id="GO:0030148">
    <property type="term" value="P:sphingolipid biosynthetic process"/>
    <property type="evidence" value="ECO:0007669"/>
    <property type="project" value="TreeGrafter"/>
</dbReference>
<evidence type="ECO:0000256" key="8">
    <source>
        <dbReference type="ARBA" id="ARBA00023136"/>
    </source>
</evidence>
<feature type="transmembrane region" description="Helical" evidence="10">
    <location>
        <begin position="28"/>
        <end position="48"/>
    </location>
</feature>
<evidence type="ECO:0000256" key="7">
    <source>
        <dbReference type="ARBA" id="ARBA00023098"/>
    </source>
</evidence>
<dbReference type="GO" id="GO:0034626">
    <property type="term" value="P:fatty acid elongation, polyunsaturated fatty acid"/>
    <property type="evidence" value="ECO:0007669"/>
    <property type="project" value="TreeGrafter"/>
</dbReference>
<feature type="transmembrane region" description="Helical" evidence="10">
    <location>
        <begin position="68"/>
        <end position="85"/>
    </location>
</feature>
<evidence type="ECO:0000256" key="6">
    <source>
        <dbReference type="ARBA" id="ARBA00022989"/>
    </source>
</evidence>
<keyword evidence="2 10" id="KW-0444">Lipid biosynthesis</keyword>
<comment type="catalytic activity">
    <reaction evidence="10">
        <text>a very-long-chain acyl-CoA + malonyl-CoA + H(+) = a very-long-chain 3-oxoacyl-CoA + CO2 + CoA</text>
        <dbReference type="Rhea" id="RHEA:32727"/>
        <dbReference type="ChEBI" id="CHEBI:15378"/>
        <dbReference type="ChEBI" id="CHEBI:16526"/>
        <dbReference type="ChEBI" id="CHEBI:57287"/>
        <dbReference type="ChEBI" id="CHEBI:57384"/>
        <dbReference type="ChEBI" id="CHEBI:90725"/>
        <dbReference type="ChEBI" id="CHEBI:90736"/>
        <dbReference type="EC" id="2.3.1.199"/>
    </reaction>
</comment>
<keyword evidence="9 10" id="KW-0275">Fatty acid biosynthesis</keyword>
<dbReference type="AlphaFoldDB" id="A0A443SDT5"/>
<evidence type="ECO:0000256" key="9">
    <source>
        <dbReference type="ARBA" id="ARBA00023160"/>
    </source>
</evidence>
<dbReference type="Proteomes" id="UP000288716">
    <property type="component" value="Unassembled WGS sequence"/>
</dbReference>
<evidence type="ECO:0000256" key="1">
    <source>
        <dbReference type="ARBA" id="ARBA00004141"/>
    </source>
</evidence>
<keyword evidence="5 10" id="KW-0276">Fatty acid metabolism</keyword>
<comment type="subcellular location">
    <subcellularLocation>
        <location evidence="1">Membrane</location>
        <topology evidence="1">Multi-pass membrane protein</topology>
    </subcellularLocation>
</comment>
<dbReference type="EC" id="2.3.1.199" evidence="10"/>
<evidence type="ECO:0000256" key="2">
    <source>
        <dbReference type="ARBA" id="ARBA00022516"/>
    </source>
</evidence>
<comment type="caution">
    <text evidence="10">Lacks conserved residue(s) required for the propagation of feature annotation.</text>
</comment>
<dbReference type="PANTHER" id="PTHR11157">
    <property type="entry name" value="FATTY ACID ACYL TRANSFERASE-RELATED"/>
    <property type="match status" value="1"/>
</dbReference>
<evidence type="ECO:0000256" key="3">
    <source>
        <dbReference type="ARBA" id="ARBA00022679"/>
    </source>
</evidence>
<dbReference type="GO" id="GO:0009922">
    <property type="term" value="F:fatty acid elongase activity"/>
    <property type="evidence" value="ECO:0007669"/>
    <property type="project" value="UniProtKB-EC"/>
</dbReference>
<dbReference type="EMBL" id="NCKV01003484">
    <property type="protein sequence ID" value="RWS25670.1"/>
    <property type="molecule type" value="Genomic_DNA"/>
</dbReference>
<comment type="similarity">
    <text evidence="10">Belongs to the ELO family.</text>
</comment>
<keyword evidence="7 10" id="KW-0443">Lipid metabolism</keyword>
<comment type="caution">
    <text evidence="11">The sequence shown here is derived from an EMBL/GenBank/DDBJ whole genome shotgun (WGS) entry which is preliminary data.</text>
</comment>
<dbReference type="Pfam" id="PF01151">
    <property type="entry name" value="ELO"/>
    <property type="match status" value="1"/>
</dbReference>
<keyword evidence="12" id="KW-1185">Reference proteome</keyword>
<dbReference type="VEuPathDB" id="VectorBase:LDEU006370"/>
<keyword evidence="6 10" id="KW-1133">Transmembrane helix</keyword>
<evidence type="ECO:0000256" key="4">
    <source>
        <dbReference type="ARBA" id="ARBA00022692"/>
    </source>
</evidence>
<dbReference type="PANTHER" id="PTHR11157:SF21">
    <property type="entry name" value="ELONGATION OF VERY LONG CHAIN FATTY ACIDS PROTEIN"/>
    <property type="match status" value="1"/>
</dbReference>
<sequence>MEKTIKFYYHDYWINDKPDKHYQVFGKWFLLDGGPWLTILITAAYVYFAKFWGPKLMENRKPLQLKKLLIAYNILMVSINVFVFWKMSLFTNFGLDSWGCQPMGSFNSNDEDGIKYFYRITYVYFISKYLDFFDTVFFCNADIVLVWI</sequence>
<protein>
    <recommendedName>
        <fullName evidence="10">Elongation of very long chain fatty acids protein</fullName>
        <ecNumber evidence="10">2.3.1.199</ecNumber>
    </recommendedName>
    <alternativeName>
        <fullName evidence="10">Very-long-chain 3-oxoacyl-CoA synthase</fullName>
    </alternativeName>
</protein>
<gene>
    <name evidence="11" type="ORF">B4U80_00186</name>
</gene>
<keyword evidence="4 10" id="KW-0812">Transmembrane</keyword>